<dbReference type="Pfam" id="PF00534">
    <property type="entry name" value="Glycos_transf_1"/>
    <property type="match status" value="1"/>
</dbReference>
<evidence type="ECO:0000313" key="3">
    <source>
        <dbReference type="EMBL" id="HDI83656.1"/>
    </source>
</evidence>
<dbReference type="Pfam" id="PF13579">
    <property type="entry name" value="Glyco_trans_4_4"/>
    <property type="match status" value="1"/>
</dbReference>
<dbReference type="Proteomes" id="UP000885847">
    <property type="component" value="Unassembled WGS sequence"/>
</dbReference>
<proteinExistence type="predicted"/>
<organism evidence="3">
    <name type="scientific">candidate division WOR-3 bacterium</name>
    <dbReference type="NCBI Taxonomy" id="2052148"/>
    <lineage>
        <taxon>Bacteria</taxon>
        <taxon>Bacteria division WOR-3</taxon>
    </lineage>
</organism>
<accession>A0A7C0VBF0</accession>
<sequence>MRILFVSDIYYPHIGGVSEHIYHLADEFEKKGHFVRILTGRMSGDFFPDEERVIRVGTGLTVKYNQSVGRITVVPNPYVVEDIVNRFDVVHIHGAVAPTFPLLALLFSKKTNIFTFHPTFDKSIPYMILKKPLGYFFRRIDGLIAVSETARESFRKYFPGEYRIIPNGVDVKRFKPGKKKRNQILFVGRFEPRKGLDYLLKAMPEVIREIPDARLYVVGGGYRKFKINVPECVKSHIEFTGFVHPDQLPVYYGSSEVFVSPATGGESFGIVLIEAMASKTAVVASDIPGYRTVVKHMENGILVPPHSHEEIASAIIRILKDSKLKKKLVDNGLKTAHYYSWENVANMVLDFYYEVNPSLP</sequence>
<evidence type="ECO:0000259" key="2">
    <source>
        <dbReference type="Pfam" id="PF13579"/>
    </source>
</evidence>
<evidence type="ECO:0000259" key="1">
    <source>
        <dbReference type="Pfam" id="PF00534"/>
    </source>
</evidence>
<dbReference type="PANTHER" id="PTHR45947:SF3">
    <property type="entry name" value="SULFOQUINOVOSYL TRANSFERASE SQD2"/>
    <property type="match status" value="1"/>
</dbReference>
<gene>
    <name evidence="3" type="ORF">ENF18_07695</name>
</gene>
<dbReference type="EMBL" id="DQWE01000363">
    <property type="protein sequence ID" value="HDI83656.1"/>
    <property type="molecule type" value="Genomic_DNA"/>
</dbReference>
<protein>
    <submittedName>
        <fullName evidence="3">Glycosyltransferase family 1 protein</fullName>
    </submittedName>
</protein>
<dbReference type="GO" id="GO:0016757">
    <property type="term" value="F:glycosyltransferase activity"/>
    <property type="evidence" value="ECO:0007669"/>
    <property type="project" value="InterPro"/>
</dbReference>
<dbReference type="Gene3D" id="3.40.50.2000">
    <property type="entry name" value="Glycogen Phosphorylase B"/>
    <property type="match status" value="2"/>
</dbReference>
<dbReference type="InterPro" id="IPR001296">
    <property type="entry name" value="Glyco_trans_1"/>
</dbReference>
<dbReference type="InterPro" id="IPR028098">
    <property type="entry name" value="Glyco_trans_4-like_N"/>
</dbReference>
<feature type="domain" description="Glycosyltransferase subfamily 4-like N-terminal" evidence="2">
    <location>
        <begin position="15"/>
        <end position="168"/>
    </location>
</feature>
<dbReference type="InterPro" id="IPR050194">
    <property type="entry name" value="Glycosyltransferase_grp1"/>
</dbReference>
<dbReference type="SUPFAM" id="SSF53756">
    <property type="entry name" value="UDP-Glycosyltransferase/glycogen phosphorylase"/>
    <property type="match status" value="1"/>
</dbReference>
<dbReference type="PANTHER" id="PTHR45947">
    <property type="entry name" value="SULFOQUINOVOSYL TRANSFERASE SQD2"/>
    <property type="match status" value="1"/>
</dbReference>
<name>A0A7C0VBF0_UNCW3</name>
<feature type="domain" description="Glycosyl transferase family 1" evidence="1">
    <location>
        <begin position="172"/>
        <end position="334"/>
    </location>
</feature>
<dbReference type="AlphaFoldDB" id="A0A7C0VBF0"/>
<reference evidence="3" key="1">
    <citation type="journal article" date="2020" name="mSystems">
        <title>Genome- and Community-Level Interaction Insights into Carbon Utilization and Element Cycling Functions of Hydrothermarchaeota in Hydrothermal Sediment.</title>
        <authorList>
            <person name="Zhou Z."/>
            <person name="Liu Y."/>
            <person name="Xu W."/>
            <person name="Pan J."/>
            <person name="Luo Z.H."/>
            <person name="Li M."/>
        </authorList>
    </citation>
    <scope>NUCLEOTIDE SEQUENCE [LARGE SCALE GENOMIC DNA]</scope>
    <source>
        <strain evidence="3">HyVt-102</strain>
    </source>
</reference>
<comment type="caution">
    <text evidence="3">The sequence shown here is derived from an EMBL/GenBank/DDBJ whole genome shotgun (WGS) entry which is preliminary data.</text>
</comment>
<dbReference type="CDD" id="cd03801">
    <property type="entry name" value="GT4_PimA-like"/>
    <property type="match status" value="1"/>
</dbReference>